<feature type="region of interest" description="Disordered" evidence="1">
    <location>
        <begin position="1"/>
        <end position="38"/>
    </location>
</feature>
<protein>
    <submittedName>
        <fullName evidence="2">Uncharacterized protein</fullName>
    </submittedName>
</protein>
<name>A0AAD7SWP5_9TELE</name>
<dbReference type="AlphaFoldDB" id="A0AAD7SWP5"/>
<evidence type="ECO:0000256" key="1">
    <source>
        <dbReference type="SAM" id="MobiDB-lite"/>
    </source>
</evidence>
<evidence type="ECO:0000313" key="2">
    <source>
        <dbReference type="EMBL" id="KAJ8409537.1"/>
    </source>
</evidence>
<keyword evidence="3" id="KW-1185">Reference proteome</keyword>
<evidence type="ECO:0000313" key="3">
    <source>
        <dbReference type="Proteomes" id="UP001221898"/>
    </source>
</evidence>
<organism evidence="2 3">
    <name type="scientific">Aldrovandia affinis</name>
    <dbReference type="NCBI Taxonomy" id="143900"/>
    <lineage>
        <taxon>Eukaryota</taxon>
        <taxon>Metazoa</taxon>
        <taxon>Chordata</taxon>
        <taxon>Craniata</taxon>
        <taxon>Vertebrata</taxon>
        <taxon>Euteleostomi</taxon>
        <taxon>Actinopterygii</taxon>
        <taxon>Neopterygii</taxon>
        <taxon>Teleostei</taxon>
        <taxon>Notacanthiformes</taxon>
        <taxon>Halosauridae</taxon>
        <taxon>Aldrovandia</taxon>
    </lineage>
</organism>
<reference evidence="2" key="1">
    <citation type="journal article" date="2023" name="Science">
        <title>Genome structures resolve the early diversification of teleost fishes.</title>
        <authorList>
            <person name="Parey E."/>
            <person name="Louis A."/>
            <person name="Montfort J."/>
            <person name="Bouchez O."/>
            <person name="Roques C."/>
            <person name="Iampietro C."/>
            <person name="Lluch J."/>
            <person name="Castinel A."/>
            <person name="Donnadieu C."/>
            <person name="Desvignes T."/>
            <person name="Floi Bucao C."/>
            <person name="Jouanno E."/>
            <person name="Wen M."/>
            <person name="Mejri S."/>
            <person name="Dirks R."/>
            <person name="Jansen H."/>
            <person name="Henkel C."/>
            <person name="Chen W.J."/>
            <person name="Zahm M."/>
            <person name="Cabau C."/>
            <person name="Klopp C."/>
            <person name="Thompson A.W."/>
            <person name="Robinson-Rechavi M."/>
            <person name="Braasch I."/>
            <person name="Lecointre G."/>
            <person name="Bobe J."/>
            <person name="Postlethwait J.H."/>
            <person name="Berthelot C."/>
            <person name="Roest Crollius H."/>
            <person name="Guiguen Y."/>
        </authorList>
    </citation>
    <scope>NUCLEOTIDE SEQUENCE</scope>
    <source>
        <strain evidence="2">NC1722</strain>
    </source>
</reference>
<gene>
    <name evidence="2" type="ORF">AAFF_G00229380</name>
</gene>
<sequence>MTVSPGASRHKLVSAPDPPQLPGAAMSSCSPSASRPHAQPPRVISIFSFTSQAVKMLGGAVSAAWQMVKIFRETRINSWRLITNRYTHNLTARFCCHGNHISSRLRGDGAALQLLSAFFVARENLCCRGI</sequence>
<proteinExistence type="predicted"/>
<dbReference type="Proteomes" id="UP001221898">
    <property type="component" value="Unassembled WGS sequence"/>
</dbReference>
<dbReference type="EMBL" id="JAINUG010000030">
    <property type="protein sequence ID" value="KAJ8409537.1"/>
    <property type="molecule type" value="Genomic_DNA"/>
</dbReference>
<comment type="caution">
    <text evidence="2">The sequence shown here is derived from an EMBL/GenBank/DDBJ whole genome shotgun (WGS) entry which is preliminary data.</text>
</comment>
<accession>A0AAD7SWP5</accession>